<feature type="transmembrane region" description="Helical" evidence="6">
    <location>
        <begin position="472"/>
        <end position="494"/>
    </location>
</feature>
<evidence type="ECO:0000256" key="3">
    <source>
        <dbReference type="ARBA" id="ARBA00022692"/>
    </source>
</evidence>
<organism evidence="8">
    <name type="scientific">Oryza brachyantha</name>
    <name type="common">malo sina</name>
    <dbReference type="NCBI Taxonomy" id="4533"/>
    <lineage>
        <taxon>Eukaryota</taxon>
        <taxon>Viridiplantae</taxon>
        <taxon>Streptophyta</taxon>
        <taxon>Embryophyta</taxon>
        <taxon>Tracheophyta</taxon>
        <taxon>Spermatophyta</taxon>
        <taxon>Magnoliopsida</taxon>
        <taxon>Liliopsida</taxon>
        <taxon>Poales</taxon>
        <taxon>Poaceae</taxon>
        <taxon>BOP clade</taxon>
        <taxon>Oryzoideae</taxon>
        <taxon>Oryzeae</taxon>
        <taxon>Oryzinae</taxon>
        <taxon>Oryza</taxon>
    </lineage>
</organism>
<accession>G2XMB8</accession>
<feature type="transmembrane region" description="Helical" evidence="6">
    <location>
        <begin position="437"/>
        <end position="460"/>
    </location>
</feature>
<feature type="transmembrane region" description="Helical" evidence="6">
    <location>
        <begin position="224"/>
        <end position="247"/>
    </location>
</feature>
<dbReference type="CDD" id="cd17330">
    <property type="entry name" value="MFS_SLC46_TetA_like"/>
    <property type="match status" value="1"/>
</dbReference>
<reference evidence="8" key="1">
    <citation type="submission" date="2010-10" db="EMBL/GenBank/DDBJ databases">
        <authorList>
            <person name="Genoscope - CEA"/>
        </authorList>
    </citation>
    <scope>NUCLEOTIDE SEQUENCE</scope>
</reference>
<dbReference type="SUPFAM" id="SSF103473">
    <property type="entry name" value="MFS general substrate transporter"/>
    <property type="match status" value="1"/>
</dbReference>
<evidence type="ECO:0000313" key="8">
    <source>
        <dbReference type="EMBL" id="CBX25239.1"/>
    </source>
</evidence>
<dbReference type="InterPro" id="IPR020846">
    <property type="entry name" value="MFS_dom"/>
</dbReference>
<sequence length="529" mass="57461">MDEEEGRQRRQAAAAPLLEKKTTTGEGYCIEGCPGCAVERRKAGSTGIPYGSFLFVWIVTLCTEEGRQRQQVAAPLLEKTTTTGEGYCIEGCPGCAVERRKALSAGIPYGSFLFVWIVTLCTVRDLHVAKRTEDIGFYAGFVGASFMFGRCLTSTAWGIAADRIGRKPVVVFGIFAVIFNTLFGLSVTYSMAIATRFLLGALNGLLGPIKAYAIEVCRPEHEALALSLVSTAWGIGLIIGPALGGYLSQPAENFPNVFSPDSLFARFPYFLPCLCISVFAAVVLVGCIWMPETLHKHKADVNRYETVESLESDFIDLKGKAEQNGTLNSKKSLLSNWPLMSSIILYCVFSFHDMAYTEIFSLWAESDRKYGGLSLSSEDVGQVLAITGASLLVYQLFIYPRINKVLGHIKASRIAACIPILFAYPYMTYLSGPGVSIVLNIASVIKNNLSVTIITGCFILQNNAVPQDQRGAANGLAMTGMSLFKAVAPAGAGIVGDQMVFFLLNVFEILGLILTFKPFLAFPEQQDTN</sequence>
<dbReference type="Gene3D" id="1.20.1250.20">
    <property type="entry name" value="MFS general substrate transporter like domains"/>
    <property type="match status" value="1"/>
</dbReference>
<feature type="transmembrane region" description="Helical" evidence="6">
    <location>
        <begin position="109"/>
        <end position="129"/>
    </location>
</feature>
<evidence type="ECO:0000256" key="5">
    <source>
        <dbReference type="ARBA" id="ARBA00023136"/>
    </source>
</evidence>
<dbReference type="PROSITE" id="PS50850">
    <property type="entry name" value="MFS"/>
    <property type="match status" value="1"/>
</dbReference>
<comment type="subcellular location">
    <subcellularLocation>
        <location evidence="1">Membrane</location>
        <topology evidence="1">Multi-pass membrane protein</topology>
    </subcellularLocation>
</comment>
<dbReference type="PANTHER" id="PTHR23504">
    <property type="entry name" value="MAJOR FACILITATOR SUPERFAMILY DOMAIN-CONTAINING PROTEIN 10"/>
    <property type="match status" value="1"/>
</dbReference>
<dbReference type="PANTHER" id="PTHR23504:SF15">
    <property type="entry name" value="MAJOR FACILITATOR SUPERFAMILY (MFS) PROFILE DOMAIN-CONTAINING PROTEIN"/>
    <property type="match status" value="1"/>
</dbReference>
<dbReference type="AlphaFoldDB" id="G2XMB8"/>
<feature type="transmembrane region" description="Helical" evidence="6">
    <location>
        <begin position="411"/>
        <end position="431"/>
    </location>
</feature>
<keyword evidence="4 6" id="KW-1133">Transmembrane helix</keyword>
<feature type="transmembrane region" description="Helical" evidence="6">
    <location>
        <begin position="500"/>
        <end position="520"/>
    </location>
</feature>
<evidence type="ECO:0000256" key="1">
    <source>
        <dbReference type="ARBA" id="ARBA00004141"/>
    </source>
</evidence>
<feature type="transmembrane region" description="Helical" evidence="6">
    <location>
        <begin position="380"/>
        <end position="399"/>
    </location>
</feature>
<dbReference type="Pfam" id="PF07690">
    <property type="entry name" value="MFS_1"/>
    <property type="match status" value="1"/>
</dbReference>
<keyword evidence="2" id="KW-0813">Transport</keyword>
<dbReference type="GO" id="GO:0022857">
    <property type="term" value="F:transmembrane transporter activity"/>
    <property type="evidence" value="ECO:0007669"/>
    <property type="project" value="InterPro"/>
</dbReference>
<protein>
    <submittedName>
        <fullName evidence="8">Hypothetical_protein</fullName>
    </submittedName>
</protein>
<dbReference type="InterPro" id="IPR036259">
    <property type="entry name" value="MFS_trans_sf"/>
</dbReference>
<dbReference type="InterPro" id="IPR011701">
    <property type="entry name" value="MFS"/>
</dbReference>
<keyword evidence="5 6" id="KW-0472">Membrane</keyword>
<evidence type="ECO:0000256" key="4">
    <source>
        <dbReference type="ARBA" id="ARBA00022989"/>
    </source>
</evidence>
<gene>
    <name evidence="8" type="primary">Ob11g0080L20_2</name>
</gene>
<dbReference type="EMBL" id="FQ378032">
    <property type="protein sequence ID" value="CBX25239.1"/>
    <property type="molecule type" value="Genomic_DNA"/>
</dbReference>
<keyword evidence="3 6" id="KW-0812">Transmembrane</keyword>
<proteinExistence type="predicted"/>
<feature type="transmembrane region" description="Helical" evidence="6">
    <location>
        <begin position="267"/>
        <end position="289"/>
    </location>
</feature>
<evidence type="ECO:0000256" key="2">
    <source>
        <dbReference type="ARBA" id="ARBA00022448"/>
    </source>
</evidence>
<feature type="transmembrane region" description="Helical" evidence="6">
    <location>
        <begin position="339"/>
        <end position="360"/>
    </location>
</feature>
<evidence type="ECO:0000256" key="6">
    <source>
        <dbReference type="SAM" id="Phobius"/>
    </source>
</evidence>
<name>G2XMB8_ORYBR</name>
<feature type="transmembrane region" description="Helical" evidence="6">
    <location>
        <begin position="193"/>
        <end position="212"/>
    </location>
</feature>
<evidence type="ECO:0000259" key="7">
    <source>
        <dbReference type="PROSITE" id="PS50850"/>
    </source>
</evidence>
<feature type="domain" description="Major facilitator superfamily (MFS) profile" evidence="7">
    <location>
        <begin position="103"/>
        <end position="523"/>
    </location>
</feature>
<feature type="transmembrane region" description="Helical" evidence="6">
    <location>
        <begin position="169"/>
        <end position="187"/>
    </location>
</feature>
<feature type="transmembrane region" description="Helical" evidence="6">
    <location>
        <begin position="135"/>
        <end position="157"/>
    </location>
</feature>
<dbReference type="GO" id="GO:0016020">
    <property type="term" value="C:membrane"/>
    <property type="evidence" value="ECO:0007669"/>
    <property type="project" value="UniProtKB-SubCell"/>
</dbReference>